<dbReference type="EMBL" id="UOEJ01000135">
    <property type="protein sequence ID" value="VAW00507.1"/>
    <property type="molecule type" value="Genomic_DNA"/>
</dbReference>
<sequence>MPGCVLGFTDNIVMKIIGAKRIDINMSMDHHLENYSKIKFHGDLDNLERDVKNRIKTRQAASHGLKNFIEEWFGMPLSTGLSAVASMMILGVFLGLQMQTEVSPEVLHVSHDALGLEVFSATNAKLPSSMLEAKL</sequence>
<accession>A0A3B0SHV9</accession>
<evidence type="ECO:0000256" key="1">
    <source>
        <dbReference type="SAM" id="Phobius"/>
    </source>
</evidence>
<gene>
    <name evidence="2" type="ORF">MNBD_ALPHA01-845</name>
</gene>
<protein>
    <submittedName>
        <fullName evidence="2">Uncharacterized protein</fullName>
    </submittedName>
</protein>
<organism evidence="2">
    <name type="scientific">hydrothermal vent metagenome</name>
    <dbReference type="NCBI Taxonomy" id="652676"/>
    <lineage>
        <taxon>unclassified sequences</taxon>
        <taxon>metagenomes</taxon>
        <taxon>ecological metagenomes</taxon>
    </lineage>
</organism>
<name>A0A3B0SHV9_9ZZZZ</name>
<proteinExistence type="predicted"/>
<evidence type="ECO:0000313" key="2">
    <source>
        <dbReference type="EMBL" id="VAW00507.1"/>
    </source>
</evidence>
<feature type="transmembrane region" description="Helical" evidence="1">
    <location>
        <begin position="72"/>
        <end position="96"/>
    </location>
</feature>
<reference evidence="2" key="1">
    <citation type="submission" date="2018-06" db="EMBL/GenBank/DDBJ databases">
        <authorList>
            <person name="Zhirakovskaya E."/>
        </authorList>
    </citation>
    <scope>NUCLEOTIDE SEQUENCE</scope>
</reference>
<keyword evidence="1" id="KW-1133">Transmembrane helix</keyword>
<keyword evidence="1" id="KW-0812">Transmembrane</keyword>
<keyword evidence="1" id="KW-0472">Membrane</keyword>
<dbReference type="AlphaFoldDB" id="A0A3B0SHV9"/>